<evidence type="ECO:0000256" key="8">
    <source>
        <dbReference type="ARBA" id="ARBA00022917"/>
    </source>
</evidence>
<protein>
    <submittedName>
        <fullName evidence="12">RimK family alpha-L-glutamate ligase</fullName>
    </submittedName>
</protein>
<keyword evidence="7" id="KW-0460">Magnesium</keyword>
<evidence type="ECO:0000259" key="11">
    <source>
        <dbReference type="PROSITE" id="PS50975"/>
    </source>
</evidence>
<organism evidence="12 13">
    <name type="scientific">Legionella dresdenensis</name>
    <dbReference type="NCBI Taxonomy" id="450200"/>
    <lineage>
        <taxon>Bacteria</taxon>
        <taxon>Pseudomonadati</taxon>
        <taxon>Pseudomonadota</taxon>
        <taxon>Gammaproteobacteria</taxon>
        <taxon>Legionellales</taxon>
        <taxon>Legionellaceae</taxon>
        <taxon>Legionella</taxon>
    </lineage>
</organism>
<evidence type="ECO:0000256" key="6">
    <source>
        <dbReference type="ARBA" id="ARBA00022840"/>
    </source>
</evidence>
<keyword evidence="3 12" id="KW-0436">Ligase</keyword>
<comment type="cofactor">
    <cofactor evidence="1">
        <name>Mn(2+)</name>
        <dbReference type="ChEBI" id="CHEBI:29035"/>
    </cofactor>
</comment>
<evidence type="ECO:0000313" key="12">
    <source>
        <dbReference type="EMBL" id="MFC3909107.1"/>
    </source>
</evidence>
<evidence type="ECO:0000256" key="4">
    <source>
        <dbReference type="ARBA" id="ARBA00022723"/>
    </source>
</evidence>
<feature type="domain" description="ATP-grasp" evidence="11">
    <location>
        <begin position="110"/>
        <end position="292"/>
    </location>
</feature>
<dbReference type="Gene3D" id="3.40.50.20">
    <property type="match status" value="1"/>
</dbReference>
<sequence length="299" mass="32215">MKGWIFYKRGQKELTDADHGVNRLVAESKKLAIDLSVINPASLELIISAKEPRILLNGKQIKAPDFIIPRTGADTTYQALALLRQFELSGVYCANTPESIENVKDKLLTGQLMMKNGLPIPKTMLLNFPVSAALVEQELGFPIVMKAIAGAKGNGVCLCESVNSFIDLLGLLGPQPNQTYIAQQFIASSYGRDLRVFVLGERVIGCMQRTAHHSFKANYSLGGDVSAFPLNSEIEHLALTCSKTVGLEIAGIDLLFGPDGFIVCEANSSPGFKGMELATGDNIAAQILSYVVAQVEAGK</sequence>
<dbReference type="InterPro" id="IPR011761">
    <property type="entry name" value="ATP-grasp"/>
</dbReference>
<dbReference type="InterPro" id="IPR013651">
    <property type="entry name" value="ATP-grasp_RimK-type"/>
</dbReference>
<dbReference type="Pfam" id="PF18030">
    <property type="entry name" value="Rimk_N"/>
    <property type="match status" value="1"/>
</dbReference>
<evidence type="ECO:0000256" key="9">
    <source>
        <dbReference type="ARBA" id="ARBA00023211"/>
    </source>
</evidence>
<dbReference type="Proteomes" id="UP001595758">
    <property type="component" value="Unassembled WGS sequence"/>
</dbReference>
<comment type="cofactor">
    <cofactor evidence="2">
        <name>Mg(2+)</name>
        <dbReference type="ChEBI" id="CHEBI:18420"/>
    </cofactor>
</comment>
<comment type="caution">
    <text evidence="12">The sequence shown here is derived from an EMBL/GenBank/DDBJ whole genome shotgun (WGS) entry which is preliminary data.</text>
</comment>
<reference evidence="13" key="1">
    <citation type="journal article" date="2019" name="Int. J. Syst. Evol. Microbiol.">
        <title>The Global Catalogue of Microorganisms (GCM) 10K type strain sequencing project: providing services to taxonomists for standard genome sequencing and annotation.</title>
        <authorList>
            <consortium name="The Broad Institute Genomics Platform"/>
            <consortium name="The Broad Institute Genome Sequencing Center for Infectious Disease"/>
            <person name="Wu L."/>
            <person name="Ma J."/>
        </authorList>
    </citation>
    <scope>NUCLEOTIDE SEQUENCE [LARGE SCALE GENOMIC DNA]</scope>
    <source>
        <strain evidence="13">CCUG 59858</strain>
    </source>
</reference>
<keyword evidence="13" id="KW-1185">Reference proteome</keyword>
<dbReference type="PANTHER" id="PTHR21621:SF2">
    <property type="entry name" value="COENZYME GAMMA-F420-2:ALPHA-L-GLUTAMATE LIGASE"/>
    <property type="match status" value="1"/>
</dbReference>
<evidence type="ECO:0000256" key="5">
    <source>
        <dbReference type="ARBA" id="ARBA00022741"/>
    </source>
</evidence>
<dbReference type="NCBIfam" id="TIGR00768">
    <property type="entry name" value="rimK_fam"/>
    <property type="match status" value="1"/>
</dbReference>
<gene>
    <name evidence="12" type="ORF">ACFORL_08470</name>
</gene>
<dbReference type="EMBL" id="JBHSAB010000020">
    <property type="protein sequence ID" value="MFC3909107.1"/>
    <property type="molecule type" value="Genomic_DNA"/>
</dbReference>
<dbReference type="Gene3D" id="3.30.1490.20">
    <property type="entry name" value="ATP-grasp fold, A domain"/>
    <property type="match status" value="1"/>
</dbReference>
<dbReference type="GO" id="GO:0016874">
    <property type="term" value="F:ligase activity"/>
    <property type="evidence" value="ECO:0007669"/>
    <property type="project" value="UniProtKB-KW"/>
</dbReference>
<name>A0ABV8CFW5_9GAMM</name>
<keyword evidence="9" id="KW-0464">Manganese</keyword>
<keyword evidence="6 10" id="KW-0067">ATP-binding</keyword>
<dbReference type="InterPro" id="IPR004666">
    <property type="entry name" value="Rp_bS6_RimK/Lys_biosynth_LsyX"/>
</dbReference>
<dbReference type="Gene3D" id="3.30.470.20">
    <property type="entry name" value="ATP-grasp fold, B domain"/>
    <property type="match status" value="1"/>
</dbReference>
<dbReference type="Pfam" id="PF08443">
    <property type="entry name" value="RimK"/>
    <property type="match status" value="1"/>
</dbReference>
<dbReference type="InterPro" id="IPR013815">
    <property type="entry name" value="ATP_grasp_subdomain_1"/>
</dbReference>
<keyword evidence="8" id="KW-0648">Protein biosynthesis</keyword>
<evidence type="ECO:0000256" key="7">
    <source>
        <dbReference type="ARBA" id="ARBA00022842"/>
    </source>
</evidence>
<keyword evidence="5 10" id="KW-0547">Nucleotide-binding</keyword>
<keyword evidence="4" id="KW-0479">Metal-binding</keyword>
<evidence type="ECO:0000256" key="10">
    <source>
        <dbReference type="PROSITE-ProRule" id="PRU00409"/>
    </source>
</evidence>
<dbReference type="InterPro" id="IPR041107">
    <property type="entry name" value="Rimk_N"/>
</dbReference>
<accession>A0ABV8CFW5</accession>
<evidence type="ECO:0000256" key="1">
    <source>
        <dbReference type="ARBA" id="ARBA00001936"/>
    </source>
</evidence>
<evidence type="ECO:0000256" key="3">
    <source>
        <dbReference type="ARBA" id="ARBA00022598"/>
    </source>
</evidence>
<dbReference type="SUPFAM" id="SSF56059">
    <property type="entry name" value="Glutathione synthetase ATP-binding domain-like"/>
    <property type="match status" value="1"/>
</dbReference>
<evidence type="ECO:0000313" key="13">
    <source>
        <dbReference type="Proteomes" id="UP001595758"/>
    </source>
</evidence>
<dbReference type="RefSeq" id="WP_382343017.1">
    <property type="nucleotide sequence ID" value="NZ_JBHSAB010000020.1"/>
</dbReference>
<dbReference type="PROSITE" id="PS50975">
    <property type="entry name" value="ATP_GRASP"/>
    <property type="match status" value="1"/>
</dbReference>
<proteinExistence type="predicted"/>
<evidence type="ECO:0000256" key="2">
    <source>
        <dbReference type="ARBA" id="ARBA00001946"/>
    </source>
</evidence>
<dbReference type="PANTHER" id="PTHR21621">
    <property type="entry name" value="RIBOSOMAL PROTEIN S6 MODIFICATION PROTEIN"/>
    <property type="match status" value="1"/>
</dbReference>